<proteinExistence type="predicted"/>
<dbReference type="Pfam" id="PF04672">
    <property type="entry name" value="Methyltransf_19"/>
    <property type="match status" value="1"/>
</dbReference>
<protein>
    <submittedName>
        <fullName evidence="2">SAM-dependent methyltransferase</fullName>
        <ecNumber evidence="2">2.1.1.-</ecNumber>
    </submittedName>
</protein>
<organism evidence="2 3">
    <name type="scientific">Amycolatopsis iheyensis</name>
    <dbReference type="NCBI Taxonomy" id="2945988"/>
    <lineage>
        <taxon>Bacteria</taxon>
        <taxon>Bacillati</taxon>
        <taxon>Actinomycetota</taxon>
        <taxon>Actinomycetes</taxon>
        <taxon>Pseudonocardiales</taxon>
        <taxon>Pseudonocardiaceae</taxon>
        <taxon>Amycolatopsis</taxon>
    </lineage>
</organism>
<dbReference type="EC" id="2.1.1.-" evidence="2"/>
<dbReference type="Proteomes" id="UP001144096">
    <property type="component" value="Unassembled WGS sequence"/>
</dbReference>
<evidence type="ECO:0000256" key="1">
    <source>
        <dbReference type="SAM" id="MobiDB-lite"/>
    </source>
</evidence>
<dbReference type="InterPro" id="IPR029063">
    <property type="entry name" value="SAM-dependent_MTases_sf"/>
</dbReference>
<dbReference type="GO" id="GO:0008168">
    <property type="term" value="F:methyltransferase activity"/>
    <property type="evidence" value="ECO:0007669"/>
    <property type="project" value="UniProtKB-KW"/>
</dbReference>
<name>A0A9X2NK91_9PSEU</name>
<dbReference type="GO" id="GO:0032259">
    <property type="term" value="P:methylation"/>
    <property type="evidence" value="ECO:0007669"/>
    <property type="project" value="UniProtKB-KW"/>
</dbReference>
<dbReference type="EMBL" id="JAMXQV010000024">
    <property type="protein sequence ID" value="MCR6488330.1"/>
    <property type="molecule type" value="Genomic_DNA"/>
</dbReference>
<gene>
    <name evidence="2" type="ORF">M8542_36420</name>
</gene>
<feature type="compositionally biased region" description="Polar residues" evidence="1">
    <location>
        <begin position="278"/>
        <end position="290"/>
    </location>
</feature>
<comment type="caution">
    <text evidence="2">The sequence shown here is derived from an EMBL/GenBank/DDBJ whole genome shotgun (WGS) entry which is preliminary data.</text>
</comment>
<sequence>MPRLTTATPAHQRAQDGERVHPDIESPRRDAVVDYLLDGSLNTAIDRIFADRLIAEHPQLPRLAIAAAAWDRAAAQAMLEHGLRHFLVLGTGGLPIWAHSSTLADLHDAGARIIVIEHDPVTRNLHDHIDRGAAAGRAQVLSLPADRHHDLAATSSVTDLLTAGAPIGILVTGPLRPAGIRLATILALLDKAPPHSVAAITQLTDHGAGVPDGTDVSLLARRFAEAGIPLAVEDRLVADQLLSNIAHLPAHSVAPAVMDRDAVARVLRVGLVSRRHSPTSTAAPRPSTQRVLDVDELGDCR</sequence>
<reference evidence="2" key="1">
    <citation type="submission" date="2022-06" db="EMBL/GenBank/DDBJ databases">
        <title>Amycolatopsis iheyaensis sp. nov., a new species of the genus Amycolatopsis isolated from soil in Iheya island, Japan.</title>
        <authorList>
            <person name="Ngamcharungchit C."/>
            <person name="Kanto H."/>
            <person name="Take A."/>
            <person name="Intra B."/>
            <person name="Matsumoto A."/>
            <person name="Panbangred W."/>
            <person name="Inahashi Y."/>
        </authorList>
    </citation>
    <scope>NUCLEOTIDE SEQUENCE</scope>
    <source>
        <strain evidence="2">OK19-0408</strain>
    </source>
</reference>
<dbReference type="RefSeq" id="WP_257924890.1">
    <property type="nucleotide sequence ID" value="NZ_JAMXQV010000024.1"/>
</dbReference>
<accession>A0A9X2NK91</accession>
<keyword evidence="2" id="KW-0808">Transferase</keyword>
<feature type="region of interest" description="Disordered" evidence="1">
    <location>
        <begin position="275"/>
        <end position="301"/>
    </location>
</feature>
<feature type="compositionally biased region" description="Basic and acidic residues" evidence="1">
    <location>
        <begin position="13"/>
        <end position="24"/>
    </location>
</feature>
<evidence type="ECO:0000313" key="3">
    <source>
        <dbReference type="Proteomes" id="UP001144096"/>
    </source>
</evidence>
<evidence type="ECO:0000313" key="2">
    <source>
        <dbReference type="EMBL" id="MCR6488330.1"/>
    </source>
</evidence>
<keyword evidence="2" id="KW-0489">Methyltransferase</keyword>
<dbReference type="InterPro" id="IPR006764">
    <property type="entry name" value="SAM_dep_MeTrfase_SAV2177_type"/>
</dbReference>
<dbReference type="Gene3D" id="3.40.50.150">
    <property type="entry name" value="Vaccinia Virus protein VP39"/>
    <property type="match status" value="1"/>
</dbReference>
<dbReference type="AlphaFoldDB" id="A0A9X2NK91"/>
<keyword evidence="3" id="KW-1185">Reference proteome</keyword>
<feature type="region of interest" description="Disordered" evidence="1">
    <location>
        <begin position="1"/>
        <end position="24"/>
    </location>
</feature>